<proteinExistence type="predicted"/>
<gene>
    <name evidence="1" type="ORF">AVEN_181977_1</name>
</gene>
<comment type="caution">
    <text evidence="1">The sequence shown here is derived from an EMBL/GenBank/DDBJ whole genome shotgun (WGS) entry which is preliminary data.</text>
</comment>
<dbReference type="AlphaFoldDB" id="A0A4Y2JRY5"/>
<dbReference type="OrthoDB" id="6431693at2759"/>
<reference evidence="1 2" key="1">
    <citation type="journal article" date="2019" name="Sci. Rep.">
        <title>Orb-weaving spider Araneus ventricosus genome elucidates the spidroin gene catalogue.</title>
        <authorList>
            <person name="Kono N."/>
            <person name="Nakamura H."/>
            <person name="Ohtoshi R."/>
            <person name="Moran D.A.P."/>
            <person name="Shinohara A."/>
            <person name="Yoshida Y."/>
            <person name="Fujiwara M."/>
            <person name="Mori M."/>
            <person name="Tomita M."/>
            <person name="Arakawa K."/>
        </authorList>
    </citation>
    <scope>NUCLEOTIDE SEQUENCE [LARGE SCALE GENOMIC DNA]</scope>
</reference>
<evidence type="ECO:0000313" key="2">
    <source>
        <dbReference type="Proteomes" id="UP000499080"/>
    </source>
</evidence>
<dbReference type="Proteomes" id="UP000499080">
    <property type="component" value="Unassembled WGS sequence"/>
</dbReference>
<dbReference type="EMBL" id="BGPR01003856">
    <property type="protein sequence ID" value="GBM93181.1"/>
    <property type="molecule type" value="Genomic_DNA"/>
</dbReference>
<organism evidence="1 2">
    <name type="scientific">Araneus ventricosus</name>
    <name type="common">Orbweaver spider</name>
    <name type="synonym">Epeira ventricosa</name>
    <dbReference type="NCBI Taxonomy" id="182803"/>
    <lineage>
        <taxon>Eukaryota</taxon>
        <taxon>Metazoa</taxon>
        <taxon>Ecdysozoa</taxon>
        <taxon>Arthropoda</taxon>
        <taxon>Chelicerata</taxon>
        <taxon>Arachnida</taxon>
        <taxon>Araneae</taxon>
        <taxon>Araneomorphae</taxon>
        <taxon>Entelegynae</taxon>
        <taxon>Araneoidea</taxon>
        <taxon>Araneidae</taxon>
        <taxon>Araneus</taxon>
    </lineage>
</organism>
<sequence length="85" mass="9760">MRRRRITRLQFERLPNATSLSSASEEGLPAMTRRVVREEIQRLLPQVVTCNEESLESIVREKIKNSLVPLSLMNGTGDRNEQPRA</sequence>
<accession>A0A4Y2JRY5</accession>
<evidence type="ECO:0000313" key="1">
    <source>
        <dbReference type="EMBL" id="GBM93181.1"/>
    </source>
</evidence>
<protein>
    <submittedName>
        <fullName evidence="1">Uncharacterized protein</fullName>
    </submittedName>
</protein>
<name>A0A4Y2JRY5_ARAVE</name>
<keyword evidence="2" id="KW-1185">Reference proteome</keyword>